<feature type="compositionally biased region" description="Basic residues" evidence="1">
    <location>
        <begin position="528"/>
        <end position="543"/>
    </location>
</feature>
<evidence type="ECO:0008006" key="4">
    <source>
        <dbReference type="Google" id="ProtNLM"/>
    </source>
</evidence>
<feature type="compositionally biased region" description="Basic residues" evidence="1">
    <location>
        <begin position="123"/>
        <end position="141"/>
    </location>
</feature>
<feature type="compositionally biased region" description="Polar residues" evidence="1">
    <location>
        <begin position="369"/>
        <end position="384"/>
    </location>
</feature>
<feature type="region of interest" description="Disordered" evidence="1">
    <location>
        <begin position="324"/>
        <end position="384"/>
    </location>
</feature>
<feature type="region of interest" description="Disordered" evidence="1">
    <location>
        <begin position="574"/>
        <end position="596"/>
    </location>
</feature>
<comment type="caution">
    <text evidence="2">The sequence shown here is derived from an EMBL/GenBank/DDBJ whole genome shotgun (WGS) entry which is preliminary data.</text>
</comment>
<dbReference type="PANTHER" id="PTHR22017">
    <property type="entry name" value="PHOTORECEPTOR CILIUM ACTIN REGULATOR"/>
    <property type="match status" value="1"/>
</dbReference>
<proteinExistence type="predicted"/>
<feature type="region of interest" description="Disordered" evidence="1">
    <location>
        <begin position="1053"/>
        <end position="1082"/>
    </location>
</feature>
<dbReference type="Pfam" id="PF15449">
    <property type="entry name" value="Retinal"/>
    <property type="match status" value="3"/>
</dbReference>
<feature type="region of interest" description="Disordered" evidence="1">
    <location>
        <begin position="711"/>
        <end position="738"/>
    </location>
</feature>
<gene>
    <name evidence="2" type="ORF">Q7C36_011899</name>
</gene>
<dbReference type="InterPro" id="IPR029352">
    <property type="entry name" value="PCARE"/>
</dbReference>
<accession>A0AA88MSD6</accession>
<dbReference type="PANTHER" id="PTHR22017:SF0">
    <property type="entry name" value="PHOTORECEPTOR CILIUM ACTIN REGULATOR"/>
    <property type="match status" value="1"/>
</dbReference>
<dbReference type="EMBL" id="JAVHJS010000011">
    <property type="protein sequence ID" value="KAK2843684.1"/>
    <property type="molecule type" value="Genomic_DNA"/>
</dbReference>
<feature type="region of interest" description="Disordered" evidence="1">
    <location>
        <begin position="1"/>
        <end position="142"/>
    </location>
</feature>
<name>A0AA88MSD6_TACVA</name>
<feature type="compositionally biased region" description="Low complexity" evidence="1">
    <location>
        <begin position="933"/>
        <end position="943"/>
    </location>
</feature>
<organism evidence="2 3">
    <name type="scientific">Tachysurus vachellii</name>
    <name type="common">Darkbarbel catfish</name>
    <name type="synonym">Pelteobagrus vachellii</name>
    <dbReference type="NCBI Taxonomy" id="175792"/>
    <lineage>
        <taxon>Eukaryota</taxon>
        <taxon>Metazoa</taxon>
        <taxon>Chordata</taxon>
        <taxon>Craniata</taxon>
        <taxon>Vertebrata</taxon>
        <taxon>Euteleostomi</taxon>
        <taxon>Actinopterygii</taxon>
        <taxon>Neopterygii</taxon>
        <taxon>Teleostei</taxon>
        <taxon>Ostariophysi</taxon>
        <taxon>Siluriformes</taxon>
        <taxon>Bagridae</taxon>
        <taxon>Tachysurus</taxon>
    </lineage>
</organism>
<feature type="region of interest" description="Disordered" evidence="1">
    <location>
        <begin position="761"/>
        <end position="785"/>
    </location>
</feature>
<protein>
    <recommendedName>
        <fullName evidence="4">Photoreceptor cilium actin regulator</fullName>
    </recommendedName>
</protein>
<evidence type="ECO:0000313" key="3">
    <source>
        <dbReference type="Proteomes" id="UP001187315"/>
    </source>
</evidence>
<feature type="compositionally biased region" description="Polar residues" evidence="1">
    <location>
        <begin position="769"/>
        <end position="785"/>
    </location>
</feature>
<feature type="compositionally biased region" description="Basic and acidic residues" evidence="1">
    <location>
        <begin position="544"/>
        <end position="560"/>
    </location>
</feature>
<dbReference type="Proteomes" id="UP001187315">
    <property type="component" value="Unassembled WGS sequence"/>
</dbReference>
<keyword evidence="3" id="KW-1185">Reference proteome</keyword>
<feature type="compositionally biased region" description="Basic and acidic residues" evidence="1">
    <location>
        <begin position="54"/>
        <end position="66"/>
    </location>
</feature>
<feature type="compositionally biased region" description="Acidic residues" evidence="1">
    <location>
        <begin position="421"/>
        <end position="435"/>
    </location>
</feature>
<reference evidence="2" key="1">
    <citation type="submission" date="2023-08" db="EMBL/GenBank/DDBJ databases">
        <title>Pelteobagrus vachellii genome.</title>
        <authorList>
            <person name="Liu H."/>
        </authorList>
    </citation>
    <scope>NUCLEOTIDE SEQUENCE</scope>
    <source>
        <strain evidence="2">PRFRI_2022a</strain>
        <tissue evidence="2">Muscle</tissue>
    </source>
</reference>
<dbReference type="AlphaFoldDB" id="A0AA88MSD6"/>
<feature type="compositionally biased region" description="Basic and acidic residues" evidence="1">
    <location>
        <begin position="79"/>
        <end position="95"/>
    </location>
</feature>
<feature type="region of interest" description="Disordered" evidence="1">
    <location>
        <begin position="1028"/>
        <end position="1047"/>
    </location>
</feature>
<evidence type="ECO:0000313" key="2">
    <source>
        <dbReference type="EMBL" id="KAK2843684.1"/>
    </source>
</evidence>
<feature type="compositionally biased region" description="Polar residues" evidence="1">
    <location>
        <begin position="954"/>
        <end position="966"/>
    </location>
</feature>
<feature type="region of interest" description="Disordered" evidence="1">
    <location>
        <begin position="877"/>
        <end position="966"/>
    </location>
</feature>
<evidence type="ECO:0000256" key="1">
    <source>
        <dbReference type="SAM" id="MobiDB-lite"/>
    </source>
</evidence>
<feature type="compositionally biased region" description="Basic and acidic residues" evidence="1">
    <location>
        <begin position="574"/>
        <end position="590"/>
    </location>
</feature>
<feature type="region of interest" description="Disordered" evidence="1">
    <location>
        <begin position="414"/>
        <end position="463"/>
    </location>
</feature>
<feature type="region of interest" description="Disordered" evidence="1">
    <location>
        <begin position="490"/>
        <end position="560"/>
    </location>
</feature>
<feature type="compositionally biased region" description="Basic and acidic residues" evidence="1">
    <location>
        <begin position="490"/>
        <end position="499"/>
    </location>
</feature>
<feature type="compositionally biased region" description="Basic and acidic residues" evidence="1">
    <location>
        <begin position="103"/>
        <end position="122"/>
    </location>
</feature>
<sequence>MGCSPSRGNKFSGVQGPFSKGKTLLPGTNRTSEDGQSDDGGNASSGGGETDGEACERRTIEEKRLGSDTISVPSVKKHSAGEHEMAKITSERLDTQEISIHLSSERKEKCTKKEDEKKYEKRVARKKKDKKNVKPSKKKDKRGVFAAEKKVDFPEKLVKAHQAAYGYLNPSIDKYELLLGLLDHAAQTHISLQPMAAFMALQYEEFNQGLEKIVEEGEKLLKDHGGYLAWPCNMKNHSSSGKSSTTEPPPDLLQQLLQFTVQRMCLVGQSVKGIGDTALEEAVDYFSSISEVLEEKLNGKRAVEARLMQLLTRIEVATLQRTGPEDSTLFSEDSGIGVESGSLAGSDRQCHRRESSESTESSHTVIYSPENSTPIHQGSSKCQLNQKISHSSSVTSIDSTCTFTGMVFGDTESLLGSASLDDGEGEEEDNSEGNEEEHVGGKMRTRSSFSQPEPNHHTPCMPVKRIENPQNVEMTLKMKDAISERIHFVASQHSREKIKTRISKTNDQQWIEEGEKSPKRPQSATHQATKRKTSCSVTKQHRSRSAESLRSKADDPTLLELERTQKELSKRLEKMGKVKTEQNVKKEISKPKKKAQFSQLHNLNLTSSNSHQKALSQKIVAGNQENEKDKKKIFKTAKGPMKATSLSSPPPSPQQLLAMCPRGNSVKKLIDTFSQGMEESKQFHESSKGLGPLKGVRKYGVPVIPGWGSEESFSRIKNDNNNNKNESTTLENQDNIDLDNLPPPPLEVLMDNSFEHVEMSKTDEKMNRGRQSTMPKTTGMSQKLRTSLQTVTVLPSKGSVRKSSNSISPAQNIALHPSGVAKNSQVASTTSAELRNEEAASLYKQARKIIHLRYSSNSPTEKPSADNGNIQQLTQSSIERNQEDTKVPETVPFSATAENQSPDTPAVSRTRMLPSTPIANRRLPCPPVSKKQSISSSSSSPIIFRKLPTPPPDNQRTLPSTPTTQYSMPSCISGVAFPLKAPSPPASPKVQRRFRENNIEDSASRVFSNARSVFCPASPSMFESKPFPVPKPPQTWTSSGSSILPRPWAERGRIPMSVRGPQPFIRRSQSDRRPSLSHPPRAPVVSIAQSCGSEPAISTQGLEDSPIRDTWNKQLELREANRSSSHPDLCIVGQALQCE</sequence>